<name>A0ACC5R493_9HYPH</name>
<accession>A0ACC5R493</accession>
<proteinExistence type="predicted"/>
<gene>
    <name evidence="1" type="ORF">JHL16_14095</name>
</gene>
<dbReference type="EMBL" id="JAENHL010000007">
    <property type="protein sequence ID" value="MBK1867484.1"/>
    <property type="molecule type" value="Genomic_DNA"/>
</dbReference>
<reference evidence="1" key="1">
    <citation type="submission" date="2021-01" db="EMBL/GenBank/DDBJ databases">
        <authorList>
            <person name="Sun Q."/>
        </authorList>
    </citation>
    <scope>NUCLEOTIDE SEQUENCE</scope>
    <source>
        <strain evidence="1">YIM B02566</strain>
    </source>
</reference>
<comment type="caution">
    <text evidence="1">The sequence shown here is derived from an EMBL/GenBank/DDBJ whole genome shotgun (WGS) entry which is preliminary data.</text>
</comment>
<sequence>MRAKLVTSLVFLIGATAAASAHHGWGSYDSAKKFTIEAPVEMIAWQNPHAHVMLKYQDATWEITLAPISRMQNRGLSEEMLKAGTVITAEGYPSTRREHEMRAERITVGGKVFEMR</sequence>
<protein>
    <submittedName>
        <fullName evidence="1">Uncharacterized protein</fullName>
    </submittedName>
</protein>
<keyword evidence="2" id="KW-1185">Reference proteome</keyword>
<organism evidence="1 2">
    <name type="scientific">Taklimakanibacter albus</name>
    <dbReference type="NCBI Taxonomy" id="2800327"/>
    <lineage>
        <taxon>Bacteria</taxon>
        <taxon>Pseudomonadati</taxon>
        <taxon>Pseudomonadota</taxon>
        <taxon>Alphaproteobacteria</taxon>
        <taxon>Hyphomicrobiales</taxon>
        <taxon>Aestuariivirgaceae</taxon>
        <taxon>Taklimakanibacter</taxon>
    </lineage>
</organism>
<evidence type="ECO:0000313" key="2">
    <source>
        <dbReference type="Proteomes" id="UP000616151"/>
    </source>
</evidence>
<evidence type="ECO:0000313" key="1">
    <source>
        <dbReference type="EMBL" id="MBK1867484.1"/>
    </source>
</evidence>
<dbReference type="Proteomes" id="UP000616151">
    <property type="component" value="Unassembled WGS sequence"/>
</dbReference>